<evidence type="ECO:0000256" key="9">
    <source>
        <dbReference type="SAM" id="MobiDB-lite"/>
    </source>
</evidence>
<evidence type="ECO:0000256" key="4">
    <source>
        <dbReference type="ARBA" id="ARBA00022691"/>
    </source>
</evidence>
<keyword evidence="4" id="KW-0949">S-adenosyl-L-methionine</keyword>
<keyword evidence="8" id="KW-0175">Coiled coil</keyword>
<dbReference type="InterPro" id="IPR002686">
    <property type="entry name" value="Transposase_17"/>
</dbReference>
<dbReference type="PANTHER" id="PTHR33841">
    <property type="entry name" value="DNA METHYLTRANSFERASE YEEA-RELATED"/>
    <property type="match status" value="1"/>
</dbReference>
<dbReference type="GO" id="GO:0032259">
    <property type="term" value="P:methylation"/>
    <property type="evidence" value="ECO:0007669"/>
    <property type="project" value="UniProtKB-KW"/>
</dbReference>
<accession>A0ABW3B7B2</accession>
<reference evidence="12" key="1">
    <citation type="journal article" date="2019" name="Int. J. Syst. Evol. Microbiol.">
        <title>The Global Catalogue of Microorganisms (GCM) 10K type strain sequencing project: providing services to taxonomists for standard genome sequencing and annotation.</title>
        <authorList>
            <consortium name="The Broad Institute Genomics Platform"/>
            <consortium name="The Broad Institute Genome Sequencing Center for Infectious Disease"/>
            <person name="Wu L."/>
            <person name="Ma J."/>
        </authorList>
    </citation>
    <scope>NUCLEOTIDE SEQUENCE [LARGE SCALE GENOMIC DNA]</scope>
    <source>
        <strain evidence="12">CCUG 61948</strain>
    </source>
</reference>
<protein>
    <recommendedName>
        <fullName evidence="1">site-specific DNA-methyltransferase (adenine-specific)</fullName>
        <ecNumber evidence="1">2.1.1.72</ecNumber>
    </recommendedName>
</protein>
<dbReference type="Pfam" id="PF01797">
    <property type="entry name" value="Y1_Tnp"/>
    <property type="match status" value="1"/>
</dbReference>
<name>A0ABW3B7B2_9FLAO</name>
<keyword evidence="2 11" id="KW-0489">Methyltransferase</keyword>
<evidence type="ECO:0000256" key="7">
    <source>
        <dbReference type="ARBA" id="ARBA00047942"/>
    </source>
</evidence>
<dbReference type="EC" id="2.1.1.72" evidence="1"/>
<sequence length="1289" mass="148645">MALFQTSVLKNFLKQLDHKTLAKAYAKYAAYFQNPVIQENIRKNNEEQFQATFLNELFVGILDYTLNPKPDFNLTTEFKNQKNNRKADGAILAKGKAIGVIELKGTNTKDLESIRRQAFDYKANQKGCVYVITSNFEKLRFYINDATEFEEFNLFELTPERFQLLYLCLQKDNLLQNIPLAIKESSLVEEEKITKQFYADYSFFKRELYRDLVKKNAKRLKNYRTTELREISVGRVSEEEMLRLVKNVKLALFKKSQKLIDRFLFVFFAEDRGLLPPNSTVQILEKWKADVDFGDERPLYDLFKQYFIYLDKGRQGTTSRAEIYAYNGGLFKPDSVLDSLEIDNDLLYGHALKLANYDFESQVDVNILGHIFENSLNEIESVNAEIEGAEFDKQKSKRKKDGVFYTPKYITKYIVEHTVGKLCEEKKAELGFKEEEYFRGRAKRPKTKILELVQLLDDYRAWLLELKICDPACGSGAFLNQALDFLIKEHNYIDELKAKILGGGIVFSDIENTILENNIYGVDLNEESVEIAKLSLWLRTAQPRRKLNDLSSTIKCGNSLIADKKVAGHKAFHWQESFPKVFREKEKKAFHITTAIHDSRTSQRMIDYKVRQKRAMGTKPFAAPQYLTAAEEQIITETLADIVKTDKLNIMAYNICNDHLHLLLVCAADEVSPIMQKVKSMTAKMANRHRTKGHDPLAKPTHTTMGHDPLAKHTHTTMGHDPLAKPHSVKKHTPLWTQKYGCKEITSEEQLSNTYDYIRHNRSKHELPEHPSTVKALIESFCTDQKTAFATEYEGGFDVVIGNPPYVKLETIKEQSQQLEKYNYETFDKRGDLYVLFVEKGFNILKPEGLLSYIMPNKWLQAGYGQPLRSYFLKKALYELIDFGDIQIFEGATTYPLIFIAANKAPVAEFKVAVLKSATASDFQTNVALSFESYKTGSFDENTWVISSKSDSELLAKIEKQSITLNDFVGGNALRGVLTGLTEAFLIPKEVRDKLVKEDAKAVQVLFPFLLGREAKPFANPTPLNYLLLFEKGFTKDKLGNCSEEQAWIWLQKEYPSITEWLSKFEEKAKKRTDKGDFWWELRACDYYSDFRLPKIMYQVLQVKPCFIYDEQGLYCNNSMWIIPTENKGLAGVLNSKMGWWLITKYCTQIQNGCQLIWKYFGRVPIPKLNGELDASVEKMIDLTKSLDTQLKQVLNLLKAKFGIEKFSRKLQSWHELDFGTFGKELKKQKIILSLSEESEWLTFFQENKTKAQELQAKINQTEQEIDAMVYALYGLTEEEIAIVENAQP</sequence>
<proteinExistence type="predicted"/>
<evidence type="ECO:0000256" key="1">
    <source>
        <dbReference type="ARBA" id="ARBA00011900"/>
    </source>
</evidence>
<dbReference type="Gene3D" id="3.40.50.150">
    <property type="entry name" value="Vaccinia Virus protein VP39"/>
    <property type="match status" value="2"/>
</dbReference>
<gene>
    <name evidence="11" type="ORF">ACFQZJ_17155</name>
</gene>
<evidence type="ECO:0000256" key="2">
    <source>
        <dbReference type="ARBA" id="ARBA00022603"/>
    </source>
</evidence>
<evidence type="ECO:0000256" key="3">
    <source>
        <dbReference type="ARBA" id="ARBA00022679"/>
    </source>
</evidence>
<dbReference type="SUPFAM" id="SSF53335">
    <property type="entry name" value="S-adenosyl-L-methionine-dependent methyltransferases"/>
    <property type="match status" value="1"/>
</dbReference>
<dbReference type="Proteomes" id="UP001597012">
    <property type="component" value="Unassembled WGS sequence"/>
</dbReference>
<feature type="coiled-coil region" evidence="8">
    <location>
        <begin position="1245"/>
        <end position="1272"/>
    </location>
</feature>
<evidence type="ECO:0000256" key="6">
    <source>
        <dbReference type="ARBA" id="ARBA00023125"/>
    </source>
</evidence>
<keyword evidence="6" id="KW-0238">DNA-binding</keyword>
<organism evidence="11 12">
    <name type="scientific">Maribacter chungangensis</name>
    <dbReference type="NCBI Taxonomy" id="1069117"/>
    <lineage>
        <taxon>Bacteria</taxon>
        <taxon>Pseudomonadati</taxon>
        <taxon>Bacteroidota</taxon>
        <taxon>Flavobacteriia</taxon>
        <taxon>Flavobacteriales</taxon>
        <taxon>Flavobacteriaceae</taxon>
        <taxon>Maribacter</taxon>
    </lineage>
</organism>
<evidence type="ECO:0000313" key="12">
    <source>
        <dbReference type="Proteomes" id="UP001597012"/>
    </source>
</evidence>
<evidence type="ECO:0000256" key="8">
    <source>
        <dbReference type="SAM" id="Coils"/>
    </source>
</evidence>
<keyword evidence="5" id="KW-0680">Restriction system</keyword>
<dbReference type="RefSeq" id="WP_379936117.1">
    <property type="nucleotide sequence ID" value="NZ_JBHTHY010000014.1"/>
</dbReference>
<dbReference type="PRINTS" id="PR00507">
    <property type="entry name" value="N12N6MTFRASE"/>
</dbReference>
<dbReference type="PROSITE" id="PS00092">
    <property type="entry name" value="N6_MTASE"/>
    <property type="match status" value="1"/>
</dbReference>
<dbReference type="GO" id="GO:0008168">
    <property type="term" value="F:methyltransferase activity"/>
    <property type="evidence" value="ECO:0007669"/>
    <property type="project" value="UniProtKB-KW"/>
</dbReference>
<dbReference type="InterPro" id="IPR011639">
    <property type="entry name" value="MethylTrfase_TaqI-like_dom"/>
</dbReference>
<dbReference type="EMBL" id="JBHTHY010000014">
    <property type="protein sequence ID" value="MFD0799207.1"/>
    <property type="molecule type" value="Genomic_DNA"/>
</dbReference>
<dbReference type="SUPFAM" id="SSF143422">
    <property type="entry name" value="Transposase IS200-like"/>
    <property type="match status" value="1"/>
</dbReference>
<feature type="domain" description="Transposase IS200-like" evidence="10">
    <location>
        <begin position="623"/>
        <end position="761"/>
    </location>
</feature>
<comment type="caution">
    <text evidence="11">The sequence shown here is derived from an EMBL/GenBank/DDBJ whole genome shotgun (WGS) entry which is preliminary data.</text>
</comment>
<dbReference type="Pfam" id="PF12950">
    <property type="entry name" value="TaqI_C"/>
    <property type="match status" value="1"/>
</dbReference>
<dbReference type="SMART" id="SM01321">
    <property type="entry name" value="Y1_Tnp"/>
    <property type="match status" value="1"/>
</dbReference>
<evidence type="ECO:0000313" key="11">
    <source>
        <dbReference type="EMBL" id="MFD0799207.1"/>
    </source>
</evidence>
<dbReference type="InterPro" id="IPR025931">
    <property type="entry name" value="TaqI_C"/>
</dbReference>
<dbReference type="InterPro" id="IPR050953">
    <property type="entry name" value="N4_N6_ade-DNA_methylase"/>
</dbReference>
<comment type="catalytic activity">
    <reaction evidence="7">
        <text>a 2'-deoxyadenosine in DNA + S-adenosyl-L-methionine = an N(6)-methyl-2'-deoxyadenosine in DNA + S-adenosyl-L-homocysteine + H(+)</text>
        <dbReference type="Rhea" id="RHEA:15197"/>
        <dbReference type="Rhea" id="RHEA-COMP:12418"/>
        <dbReference type="Rhea" id="RHEA-COMP:12419"/>
        <dbReference type="ChEBI" id="CHEBI:15378"/>
        <dbReference type="ChEBI" id="CHEBI:57856"/>
        <dbReference type="ChEBI" id="CHEBI:59789"/>
        <dbReference type="ChEBI" id="CHEBI:90615"/>
        <dbReference type="ChEBI" id="CHEBI:90616"/>
        <dbReference type="EC" id="2.1.1.72"/>
    </reaction>
</comment>
<keyword evidence="3" id="KW-0808">Transferase</keyword>
<evidence type="ECO:0000259" key="10">
    <source>
        <dbReference type="SMART" id="SM01321"/>
    </source>
</evidence>
<evidence type="ECO:0000256" key="5">
    <source>
        <dbReference type="ARBA" id="ARBA00022747"/>
    </source>
</evidence>
<feature type="region of interest" description="Disordered" evidence="9">
    <location>
        <begin position="689"/>
        <end position="708"/>
    </location>
</feature>
<keyword evidence="12" id="KW-1185">Reference proteome</keyword>
<dbReference type="Pfam" id="PF07669">
    <property type="entry name" value="Eco57I"/>
    <property type="match status" value="2"/>
</dbReference>
<dbReference type="InterPro" id="IPR036515">
    <property type="entry name" value="Transposase_17_sf"/>
</dbReference>
<dbReference type="InterPro" id="IPR029063">
    <property type="entry name" value="SAM-dependent_MTases_sf"/>
</dbReference>
<dbReference type="PANTHER" id="PTHR33841:SF1">
    <property type="entry name" value="DNA METHYLTRANSFERASE A"/>
    <property type="match status" value="1"/>
</dbReference>
<dbReference type="InterPro" id="IPR002052">
    <property type="entry name" value="DNA_methylase_N6_adenine_CS"/>
</dbReference>